<dbReference type="InterPro" id="IPR004843">
    <property type="entry name" value="Calcineurin-like_PHP"/>
</dbReference>
<reference evidence="8 9" key="1">
    <citation type="journal article" date="2013" name="Environ. Microbiol.">
        <title>Genome analysis of Chitinivibrio alkaliphilus gen. nov., sp. nov., a novel extremely haloalkaliphilic anaerobic chitinolytic bacterium from the candidate phylum Termite Group 3.</title>
        <authorList>
            <person name="Sorokin D.Y."/>
            <person name="Gumerov V.M."/>
            <person name="Rakitin A.L."/>
            <person name="Beletsky A.V."/>
            <person name="Damste J.S."/>
            <person name="Muyzer G."/>
            <person name="Mardanov A.V."/>
            <person name="Ravin N.V."/>
        </authorList>
    </citation>
    <scope>NUCLEOTIDE SEQUENCE [LARGE SCALE GENOMIC DNA]</scope>
    <source>
        <strain evidence="8 9">ACht1</strain>
    </source>
</reference>
<dbReference type="GO" id="GO:0009245">
    <property type="term" value="P:lipid A biosynthetic process"/>
    <property type="evidence" value="ECO:0007669"/>
    <property type="project" value="TreeGrafter"/>
</dbReference>
<evidence type="ECO:0000313" key="9">
    <source>
        <dbReference type="Proteomes" id="UP000017148"/>
    </source>
</evidence>
<dbReference type="eggNOG" id="COG2908">
    <property type="taxonomic scope" value="Bacteria"/>
</dbReference>
<name>U7D5K6_9BACT</name>
<keyword evidence="6" id="KW-0464">Manganese</keyword>
<evidence type="ECO:0000256" key="6">
    <source>
        <dbReference type="ARBA" id="ARBA00023211"/>
    </source>
</evidence>
<evidence type="ECO:0000256" key="1">
    <source>
        <dbReference type="ARBA" id="ARBA00022475"/>
    </source>
</evidence>
<sequence>MIRFFISDQHFGASFVRDEAERRSVFLHFCTYLRTLPGAELYILGDFFDFWIERAGKPRRTYLPLLSAMKELIKDGVSVTYLQGNHDFMPMSFLERMGVRIVTEQTFHHAGKCVHLEHGHRIRKGTKRGVLYGITENRVLQQLYKMLPLCISVPLAEGAAHLSRKKGVAAHHPHKYERYRGCIENVMGQRGYDLCILGHLHVCSVETVSTGVYANCGTWMEEGEYPLLYLQDTTLILSRLCPDGTPQEPIKTVSL</sequence>
<keyword evidence="3" id="KW-0479">Metal-binding</keyword>
<dbReference type="GO" id="GO:0008758">
    <property type="term" value="F:UDP-2,3-diacylglucosamine hydrolase activity"/>
    <property type="evidence" value="ECO:0007669"/>
    <property type="project" value="TreeGrafter"/>
</dbReference>
<dbReference type="Gene3D" id="3.60.21.10">
    <property type="match status" value="1"/>
</dbReference>
<dbReference type="PATRIC" id="fig|1313304.3.peg.1205"/>
<evidence type="ECO:0000256" key="5">
    <source>
        <dbReference type="ARBA" id="ARBA00023136"/>
    </source>
</evidence>
<evidence type="ECO:0000313" key="8">
    <source>
        <dbReference type="EMBL" id="ERP31814.1"/>
    </source>
</evidence>
<keyword evidence="5" id="KW-0472">Membrane</keyword>
<proteinExistence type="predicted"/>
<dbReference type="STRING" id="1313304.CALK_1261"/>
<dbReference type="EMBL" id="ASJR01000009">
    <property type="protein sequence ID" value="ERP31814.1"/>
    <property type="molecule type" value="Genomic_DNA"/>
</dbReference>
<protein>
    <submittedName>
        <fullName evidence="8">UDP-2,3-diacylglucosamine hydrolase</fullName>
    </submittedName>
</protein>
<evidence type="ECO:0000256" key="2">
    <source>
        <dbReference type="ARBA" id="ARBA00022519"/>
    </source>
</evidence>
<keyword evidence="4 8" id="KW-0378">Hydrolase</keyword>
<dbReference type="AlphaFoldDB" id="U7D5K6"/>
<feature type="domain" description="Calcineurin-like phosphoesterase" evidence="7">
    <location>
        <begin position="41"/>
        <end position="203"/>
    </location>
</feature>
<dbReference type="RefSeq" id="WP_022636733.1">
    <property type="nucleotide sequence ID" value="NZ_ASJR01000009.1"/>
</dbReference>
<keyword evidence="1" id="KW-1003">Cell membrane</keyword>
<dbReference type="Proteomes" id="UP000017148">
    <property type="component" value="Unassembled WGS sequence"/>
</dbReference>
<dbReference type="PANTHER" id="PTHR34990:SF1">
    <property type="entry name" value="UDP-2,3-DIACYLGLUCOSAMINE HYDROLASE"/>
    <property type="match status" value="1"/>
</dbReference>
<evidence type="ECO:0000256" key="4">
    <source>
        <dbReference type="ARBA" id="ARBA00022801"/>
    </source>
</evidence>
<keyword evidence="2" id="KW-0997">Cell inner membrane</keyword>
<dbReference type="SUPFAM" id="SSF56300">
    <property type="entry name" value="Metallo-dependent phosphatases"/>
    <property type="match status" value="1"/>
</dbReference>
<keyword evidence="9" id="KW-1185">Reference proteome</keyword>
<dbReference type="Pfam" id="PF00149">
    <property type="entry name" value="Metallophos"/>
    <property type="match status" value="1"/>
</dbReference>
<organism evidence="8 9">
    <name type="scientific">Chitinivibrio alkaliphilus ACht1</name>
    <dbReference type="NCBI Taxonomy" id="1313304"/>
    <lineage>
        <taxon>Bacteria</taxon>
        <taxon>Pseudomonadati</taxon>
        <taxon>Fibrobacterota</taxon>
        <taxon>Chitinivibrionia</taxon>
        <taxon>Chitinivibrionales</taxon>
        <taxon>Chitinivibrionaceae</taxon>
        <taxon>Chitinivibrio</taxon>
    </lineage>
</organism>
<dbReference type="OrthoDB" id="9802481at2"/>
<dbReference type="InterPro" id="IPR043461">
    <property type="entry name" value="LpxH-like"/>
</dbReference>
<gene>
    <name evidence="8" type="ORF">CALK_1261</name>
</gene>
<comment type="caution">
    <text evidence="8">The sequence shown here is derived from an EMBL/GenBank/DDBJ whole genome shotgun (WGS) entry which is preliminary data.</text>
</comment>
<dbReference type="PANTHER" id="PTHR34990">
    <property type="entry name" value="UDP-2,3-DIACYLGLUCOSAMINE HYDROLASE-RELATED"/>
    <property type="match status" value="1"/>
</dbReference>
<dbReference type="InterPro" id="IPR029052">
    <property type="entry name" value="Metallo-depent_PP-like"/>
</dbReference>
<accession>U7D5K6</accession>
<dbReference type="CDD" id="cd07398">
    <property type="entry name" value="MPP_YbbF-LpxH"/>
    <property type="match status" value="1"/>
</dbReference>
<dbReference type="GO" id="GO:0016020">
    <property type="term" value="C:membrane"/>
    <property type="evidence" value="ECO:0007669"/>
    <property type="project" value="GOC"/>
</dbReference>
<dbReference type="GO" id="GO:0046872">
    <property type="term" value="F:metal ion binding"/>
    <property type="evidence" value="ECO:0007669"/>
    <property type="project" value="UniProtKB-KW"/>
</dbReference>
<evidence type="ECO:0000256" key="3">
    <source>
        <dbReference type="ARBA" id="ARBA00022723"/>
    </source>
</evidence>
<evidence type="ECO:0000259" key="7">
    <source>
        <dbReference type="Pfam" id="PF00149"/>
    </source>
</evidence>